<dbReference type="EMBL" id="QWDD01000001">
    <property type="protein sequence ID" value="RNJ49345.1"/>
    <property type="molecule type" value="Genomic_DNA"/>
</dbReference>
<feature type="region of interest" description="Disordered" evidence="1">
    <location>
        <begin position="146"/>
        <end position="167"/>
    </location>
</feature>
<protein>
    <submittedName>
        <fullName evidence="2">TIGR02594 family protein</fullName>
    </submittedName>
</protein>
<proteinExistence type="predicted"/>
<evidence type="ECO:0000313" key="2">
    <source>
        <dbReference type="EMBL" id="RNJ49345.1"/>
    </source>
</evidence>
<dbReference type="OrthoDB" id="8219583at2"/>
<evidence type="ECO:0000313" key="3">
    <source>
        <dbReference type="Proteomes" id="UP000268623"/>
    </source>
</evidence>
<accession>A0A3M9XNE4</accession>
<dbReference type="Proteomes" id="UP000268623">
    <property type="component" value="Unassembled WGS sequence"/>
</dbReference>
<dbReference type="AlphaFoldDB" id="A0A3M9XNE4"/>
<name>A0A3M9XNE4_9HYPH</name>
<sequence length="167" mass="17915">MAEQKWITEARKLLGTREIRGPKHNPTVVQMFADAGFSGIKDDETAWCAAFVGATLKRAGVKPSGSLLALSYAPGKWGVTLKSPVVGCLATKRRPGTSWSGHVFFVVDYDAQYVWGLGGNQSDMVNVVKYPRAALVGYTWPKEAPIPTNSKEGAFRSASAAAPGREA</sequence>
<comment type="caution">
    <text evidence="2">The sequence shown here is derived from an EMBL/GenBank/DDBJ whole genome shotgun (WGS) entry which is preliminary data.</text>
</comment>
<organism evidence="2 3">
    <name type="scientific">Methylocystis hirsuta</name>
    <dbReference type="NCBI Taxonomy" id="369798"/>
    <lineage>
        <taxon>Bacteria</taxon>
        <taxon>Pseudomonadati</taxon>
        <taxon>Pseudomonadota</taxon>
        <taxon>Alphaproteobacteria</taxon>
        <taxon>Hyphomicrobiales</taxon>
        <taxon>Methylocystaceae</taxon>
        <taxon>Methylocystis</taxon>
    </lineage>
</organism>
<keyword evidence="3" id="KW-1185">Reference proteome</keyword>
<dbReference type="InterPro" id="IPR013423">
    <property type="entry name" value="CHP02594"/>
</dbReference>
<reference evidence="2 3" key="1">
    <citation type="submission" date="2018-08" db="EMBL/GenBank/DDBJ databases">
        <title>Genome sequence of Methylocystis hirsuta CSC1, a methanotroph able to accumulate PHAs.</title>
        <authorList>
            <person name="Bordel S."/>
            <person name="Rodriguez E."/>
            <person name="Gancedo J."/>
            <person name="Munoz R."/>
        </authorList>
    </citation>
    <scope>NUCLEOTIDE SEQUENCE [LARGE SCALE GENOMIC DNA]</scope>
    <source>
        <strain evidence="2 3">CSC1</strain>
    </source>
</reference>
<dbReference type="NCBIfam" id="TIGR02594">
    <property type="entry name" value="TIGR02594 family protein"/>
    <property type="match status" value="1"/>
</dbReference>
<dbReference type="RefSeq" id="WP_123175311.1">
    <property type="nucleotide sequence ID" value="NZ_QWDD01000001.1"/>
</dbReference>
<gene>
    <name evidence="2" type="ORF">D1O30_06790</name>
</gene>
<evidence type="ECO:0000256" key="1">
    <source>
        <dbReference type="SAM" id="MobiDB-lite"/>
    </source>
</evidence>